<accession>A0A162PAV4</accession>
<dbReference type="RefSeq" id="WP_066086795.1">
    <property type="nucleotide sequence ID" value="NZ_CP017476.1"/>
</dbReference>
<dbReference type="InterPro" id="IPR004722">
    <property type="entry name" value="DHOase"/>
</dbReference>
<feature type="domain" description="Amidohydrolase-related" evidence="2">
    <location>
        <begin position="230"/>
        <end position="434"/>
    </location>
</feature>
<dbReference type="GO" id="GO:0006221">
    <property type="term" value="P:pyrimidine nucleotide biosynthetic process"/>
    <property type="evidence" value="ECO:0007669"/>
    <property type="project" value="UniProtKB-KW"/>
</dbReference>
<dbReference type="Gene3D" id="2.30.40.10">
    <property type="entry name" value="Urease, subunit C, domain 1"/>
    <property type="match status" value="1"/>
</dbReference>
<dbReference type="SUPFAM" id="SSF51338">
    <property type="entry name" value="Composite domain of metallo-dependent hydrolases"/>
    <property type="match status" value="1"/>
</dbReference>
<dbReference type="Pfam" id="PF01979">
    <property type="entry name" value="Amidohydro_1"/>
    <property type="match status" value="1"/>
</dbReference>
<dbReference type="Proteomes" id="UP000185680">
    <property type="component" value="Chromosome"/>
</dbReference>
<dbReference type="CDD" id="cd01317">
    <property type="entry name" value="DHOase_IIa"/>
    <property type="match status" value="1"/>
</dbReference>
<proteinExistence type="predicted"/>
<dbReference type="OrthoDB" id="9803027at2"/>
<gene>
    <name evidence="4" type="ORF">LPB072_19340</name>
    <name evidence="5" type="ORF">LPB72_05210</name>
</gene>
<evidence type="ECO:0000313" key="5">
    <source>
        <dbReference type="EMBL" id="OAD43245.1"/>
    </source>
</evidence>
<reference evidence="4 7" key="2">
    <citation type="submission" date="2016-10" db="EMBL/GenBank/DDBJ databases">
        <title>Hydorgenophaga sp. LPB0072 isolated from gastropod.</title>
        <authorList>
            <person name="Kim E."/>
            <person name="Yi H."/>
        </authorList>
    </citation>
    <scope>NUCLEOTIDE SEQUENCE [LARGE SCALE GENOMIC DNA]</scope>
    <source>
        <strain evidence="4 7">LPB0072</strain>
    </source>
</reference>
<name>A0A162PAV4_9BURK</name>
<dbReference type="GO" id="GO:0004038">
    <property type="term" value="F:allantoinase activity"/>
    <property type="evidence" value="ECO:0007669"/>
    <property type="project" value="TreeGrafter"/>
</dbReference>
<reference evidence="5 6" key="1">
    <citation type="submission" date="2016-02" db="EMBL/GenBank/DDBJ databases">
        <title>Draft genome sequence of Hydrogenophaga sp. LPB0072.</title>
        <authorList>
            <person name="Shin S.-K."/>
            <person name="Yi H."/>
        </authorList>
    </citation>
    <scope>NUCLEOTIDE SEQUENCE [LARGE SCALE GENOMIC DNA]</scope>
    <source>
        <strain evidence="5 6">LPB0072</strain>
    </source>
</reference>
<dbReference type="AlphaFoldDB" id="A0A162PAV4"/>
<dbReference type="Gene3D" id="3.20.20.140">
    <property type="entry name" value="Metal-dependent hydrolases"/>
    <property type="match status" value="1"/>
</dbReference>
<keyword evidence="6" id="KW-1185">Reference proteome</keyword>
<dbReference type="SUPFAM" id="SSF51556">
    <property type="entry name" value="Metallo-dependent hydrolases"/>
    <property type="match status" value="1"/>
</dbReference>
<dbReference type="InterPro" id="IPR032466">
    <property type="entry name" value="Metal_Hydrolase"/>
</dbReference>
<dbReference type="STRING" id="1763535.LPB072_19340"/>
<evidence type="ECO:0000259" key="3">
    <source>
        <dbReference type="Pfam" id="PF12890"/>
    </source>
</evidence>
<dbReference type="GO" id="GO:0004151">
    <property type="term" value="F:dihydroorotase activity"/>
    <property type="evidence" value="ECO:0007669"/>
    <property type="project" value="InterPro"/>
</dbReference>
<evidence type="ECO:0000313" key="6">
    <source>
        <dbReference type="Proteomes" id="UP000185657"/>
    </source>
</evidence>
<organism evidence="4 7">
    <name type="scientific">Hydrogenophaga crassostreae</name>
    <dbReference type="NCBI Taxonomy" id="1763535"/>
    <lineage>
        <taxon>Bacteria</taxon>
        <taxon>Pseudomonadati</taxon>
        <taxon>Pseudomonadota</taxon>
        <taxon>Betaproteobacteria</taxon>
        <taxon>Burkholderiales</taxon>
        <taxon>Comamonadaceae</taxon>
        <taxon>Hydrogenophaga</taxon>
    </lineage>
</organism>
<dbReference type="PANTHER" id="PTHR43668:SF2">
    <property type="entry name" value="ALLANTOINASE"/>
    <property type="match status" value="1"/>
</dbReference>
<dbReference type="GO" id="GO:0046872">
    <property type="term" value="F:metal ion binding"/>
    <property type="evidence" value="ECO:0007669"/>
    <property type="project" value="InterPro"/>
</dbReference>
<dbReference type="EMBL" id="CP017476">
    <property type="protein sequence ID" value="AOW14658.1"/>
    <property type="molecule type" value="Genomic_DNA"/>
</dbReference>
<evidence type="ECO:0000259" key="2">
    <source>
        <dbReference type="Pfam" id="PF01979"/>
    </source>
</evidence>
<dbReference type="GO" id="GO:0005737">
    <property type="term" value="C:cytoplasm"/>
    <property type="evidence" value="ECO:0007669"/>
    <property type="project" value="TreeGrafter"/>
</dbReference>
<dbReference type="GO" id="GO:0006145">
    <property type="term" value="P:purine nucleobase catabolic process"/>
    <property type="evidence" value="ECO:0007669"/>
    <property type="project" value="TreeGrafter"/>
</dbReference>
<dbReference type="PANTHER" id="PTHR43668">
    <property type="entry name" value="ALLANTOINASE"/>
    <property type="match status" value="1"/>
</dbReference>
<sequence length="445" mass="46790">MKILIQNGRVMDPASGRDEIADVAIAAGRIIAIGQVAADFQPSRTIDAAGCIVAPGLVDLAVRLREPGQEHAGMLESEMGAAVAGGVTSLVCPPDTDPVLDEPGLVDMLKFRAEKLHQSRVFPIGALTRGLQGEVLTEMAELTESGCIGFGQAEVPIVNTQVLQRALQYAATFGYTVWLRPQDFYMGKGVAASGALATRMGLSGIPVLAETIALHTLFEIMRAAQGKGKANDGKGARVHLCRISSAAGLELIRQAKADGLPVTCDVSVHNLHLTDVDIGYYDSRLRLQPPVRQQRDRDALRAGLADGTVDALVSDHNPVSADAKILPFAEAEPGATAVELLLGLAVKWAQQDGLALMQALSVLTRGPQTVLGNSLGTLQHSVGQLSVGGQADVCIFDGNRSWRIEPEGLRSQGKHTPFGGHELPVQVRATVVGGYVAFDAASGAV</sequence>
<dbReference type="Proteomes" id="UP000185657">
    <property type="component" value="Unassembled WGS sequence"/>
</dbReference>
<protein>
    <submittedName>
        <fullName evidence="4">Dihydroorotase</fullName>
    </submittedName>
</protein>
<dbReference type="InterPro" id="IPR011059">
    <property type="entry name" value="Metal-dep_hydrolase_composite"/>
</dbReference>
<dbReference type="Pfam" id="PF12890">
    <property type="entry name" value="DHOase"/>
    <property type="match status" value="1"/>
</dbReference>
<evidence type="ECO:0000313" key="7">
    <source>
        <dbReference type="Proteomes" id="UP000185680"/>
    </source>
</evidence>
<evidence type="ECO:0000256" key="1">
    <source>
        <dbReference type="ARBA" id="ARBA00022975"/>
    </source>
</evidence>
<keyword evidence="1" id="KW-0665">Pyrimidine biosynthesis</keyword>
<dbReference type="NCBIfam" id="NF005791">
    <property type="entry name" value="PRK07627.1"/>
    <property type="match status" value="1"/>
</dbReference>
<dbReference type="InterPro" id="IPR050138">
    <property type="entry name" value="DHOase/Allantoinase_Hydrolase"/>
</dbReference>
<dbReference type="KEGG" id="hyl:LPB072_19340"/>
<feature type="domain" description="Dihydroorotase catalytic" evidence="3">
    <location>
        <begin position="52"/>
        <end position="223"/>
    </location>
</feature>
<dbReference type="EMBL" id="LVWD01000004">
    <property type="protein sequence ID" value="OAD43245.1"/>
    <property type="molecule type" value="Genomic_DNA"/>
</dbReference>
<evidence type="ECO:0000313" key="4">
    <source>
        <dbReference type="EMBL" id="AOW14658.1"/>
    </source>
</evidence>
<dbReference type="InterPro" id="IPR006680">
    <property type="entry name" value="Amidohydro-rel"/>
</dbReference>
<dbReference type="InterPro" id="IPR024403">
    <property type="entry name" value="DHOase_cat"/>
</dbReference>